<organism evidence="4">
    <name type="scientific">Salvia splendens</name>
    <name type="common">Scarlet sage</name>
    <dbReference type="NCBI Taxonomy" id="180675"/>
    <lineage>
        <taxon>Eukaryota</taxon>
        <taxon>Viridiplantae</taxon>
        <taxon>Streptophyta</taxon>
        <taxon>Embryophyta</taxon>
        <taxon>Tracheophyta</taxon>
        <taxon>Spermatophyta</taxon>
        <taxon>Magnoliopsida</taxon>
        <taxon>eudicotyledons</taxon>
        <taxon>Gunneridae</taxon>
        <taxon>Pentapetalae</taxon>
        <taxon>asterids</taxon>
        <taxon>lamiids</taxon>
        <taxon>Lamiales</taxon>
        <taxon>Lamiaceae</taxon>
        <taxon>Nepetoideae</taxon>
        <taxon>Mentheae</taxon>
        <taxon>Salviinae</taxon>
        <taxon>Salvia</taxon>
        <taxon>Salvia subgen. Calosphace</taxon>
        <taxon>core Calosphace</taxon>
    </lineage>
</organism>
<dbReference type="CDD" id="cd03784">
    <property type="entry name" value="GT1_Gtf-like"/>
    <property type="match status" value="1"/>
</dbReference>
<dbReference type="Pfam" id="PF26168">
    <property type="entry name" value="Glyco_transf_N"/>
    <property type="match status" value="1"/>
</dbReference>
<evidence type="ECO:0000313" key="4">
    <source>
        <dbReference type="EMBL" id="KAG6392993.1"/>
    </source>
</evidence>
<dbReference type="EMBL" id="PNBA02000018">
    <property type="protein sequence ID" value="KAG6392993.1"/>
    <property type="molecule type" value="Genomic_DNA"/>
</dbReference>
<dbReference type="PANTHER" id="PTHR48044:SF82">
    <property type="entry name" value="GLYCOSYLTRANSFERASE"/>
    <property type="match status" value="1"/>
</dbReference>
<dbReference type="GO" id="GO:0008194">
    <property type="term" value="F:UDP-glycosyltransferase activity"/>
    <property type="evidence" value="ECO:0007669"/>
    <property type="project" value="InterPro"/>
</dbReference>
<comment type="similarity">
    <text evidence="1">Belongs to the UDP-glycosyltransferase family.</text>
</comment>
<protein>
    <recommendedName>
        <fullName evidence="3">Glycosyltransferase N-terminal domain-containing protein</fullName>
    </recommendedName>
</protein>
<comment type="caution">
    <text evidence="4">The sequence shown here is derived from an EMBL/GenBank/DDBJ whole genome shotgun (WGS) entry which is preliminary data.</text>
</comment>
<reference evidence="4" key="1">
    <citation type="submission" date="2018-01" db="EMBL/GenBank/DDBJ databases">
        <authorList>
            <person name="Mao J.F."/>
        </authorList>
    </citation>
    <scope>NUCLEOTIDE SEQUENCE</scope>
    <source>
        <strain evidence="4">Huo1</strain>
        <tissue evidence="4">Leaf</tissue>
    </source>
</reference>
<name>A0A8X8WDN0_SALSN</name>
<proteinExistence type="inferred from homology"/>
<dbReference type="Gene3D" id="3.40.50.2000">
    <property type="entry name" value="Glycogen Phosphorylase B"/>
    <property type="match status" value="2"/>
</dbReference>
<evidence type="ECO:0000256" key="1">
    <source>
        <dbReference type="ARBA" id="ARBA00009995"/>
    </source>
</evidence>
<evidence type="ECO:0000259" key="3">
    <source>
        <dbReference type="Pfam" id="PF26168"/>
    </source>
</evidence>
<keyword evidence="2" id="KW-0808">Transferase</keyword>
<sequence length="501" mass="55826">MFPWIAHGHLFPFLELAKKLSSRNFHIHFCSTPINLDSIKTNLPNSIELIELNLPSLPDLPPHYHTNKNVPPHLMPLLLQAFQMSAPVFTGIVASLDPDLLIYDAFQPWAAKAAATYSIPAVFFSTANSASMAFFHHMYTHKNCDSFPHQEIRLREYELRDLIAQSKYMEEVQGKDEGFAFGVLRLSSEVVLVKSCGGIEDKYAEYLSKLSERRVLFTGVLVAKPEREGLEIMKWLKERKPRSVLYISFGSENYLSKEQMVEMAKGLEKTSVGFIWVARPPAVELPEGFEERTKKRGVVVREWVPQGAILADEGVGGFVTHCGWGSVSESAWFGVPVVGMPLKKLALHVRHVHPCGLIVVHPLPLDEDLAVCLVIPLVSSGVQHFFGQKGRVVSAQAFGQIGLCRGLPYGPFEQRDVEHGVYACRLGELKAIGCCPDAGLYSKWPEETRRHLPIAGGKQGGLPVWSEPDIDHLPYGKLHIPSFPVGRGRHSVLCPPEVMTQ</sequence>
<keyword evidence="5" id="KW-1185">Reference proteome</keyword>
<dbReference type="Pfam" id="PF00201">
    <property type="entry name" value="UDPGT"/>
    <property type="match status" value="1"/>
</dbReference>
<dbReference type="AlphaFoldDB" id="A0A8X8WDN0"/>
<dbReference type="SUPFAM" id="SSF53756">
    <property type="entry name" value="UDP-Glycosyltransferase/glycogen phosphorylase"/>
    <property type="match status" value="1"/>
</dbReference>
<dbReference type="Proteomes" id="UP000298416">
    <property type="component" value="Unassembled WGS sequence"/>
</dbReference>
<evidence type="ECO:0000313" key="5">
    <source>
        <dbReference type="Proteomes" id="UP000298416"/>
    </source>
</evidence>
<accession>A0A8X8WDN0</accession>
<gene>
    <name evidence="4" type="ORF">SASPL_147223</name>
</gene>
<dbReference type="GO" id="GO:1901135">
    <property type="term" value="P:carbohydrate derivative metabolic process"/>
    <property type="evidence" value="ECO:0007669"/>
    <property type="project" value="UniProtKB-ARBA"/>
</dbReference>
<dbReference type="InterPro" id="IPR058980">
    <property type="entry name" value="Glyco_transf_N"/>
</dbReference>
<reference evidence="4" key="2">
    <citation type="submission" date="2020-08" db="EMBL/GenBank/DDBJ databases">
        <title>Plant Genome Project.</title>
        <authorList>
            <person name="Zhang R.-G."/>
        </authorList>
    </citation>
    <scope>NUCLEOTIDE SEQUENCE</scope>
    <source>
        <strain evidence="4">Huo1</strain>
        <tissue evidence="4">Leaf</tissue>
    </source>
</reference>
<dbReference type="PANTHER" id="PTHR48044">
    <property type="entry name" value="GLYCOSYLTRANSFERASE"/>
    <property type="match status" value="1"/>
</dbReference>
<dbReference type="InterPro" id="IPR002213">
    <property type="entry name" value="UDP_glucos_trans"/>
</dbReference>
<feature type="domain" description="Glycosyltransferase N-terminal" evidence="3">
    <location>
        <begin position="1"/>
        <end position="209"/>
    </location>
</feature>
<evidence type="ECO:0000256" key="2">
    <source>
        <dbReference type="ARBA" id="ARBA00022679"/>
    </source>
</evidence>